<reference evidence="5 6" key="1">
    <citation type="submission" date="2020-02" db="EMBL/GenBank/DDBJ databases">
        <title>Complete genome of Muricauda sp. 501str8.</title>
        <authorList>
            <person name="Dong B."/>
            <person name="Zhu S."/>
            <person name="Yang J."/>
            <person name="Chen J."/>
        </authorList>
    </citation>
    <scope>NUCLEOTIDE SEQUENCE [LARGE SCALE GENOMIC DNA]</scope>
    <source>
        <strain evidence="5 6">501str8</strain>
    </source>
</reference>
<dbReference type="PANTHER" id="PTHR47893">
    <property type="entry name" value="REGULATORY PROTEIN PCHR"/>
    <property type="match status" value="1"/>
</dbReference>
<dbReference type="KEGG" id="mut:GVT53_18770"/>
<dbReference type="PANTHER" id="PTHR47893:SF1">
    <property type="entry name" value="REGULATORY PROTEIN PCHR"/>
    <property type="match status" value="1"/>
</dbReference>
<dbReference type="PROSITE" id="PS00041">
    <property type="entry name" value="HTH_ARAC_FAMILY_1"/>
    <property type="match status" value="1"/>
</dbReference>
<evidence type="ECO:0000256" key="1">
    <source>
        <dbReference type="ARBA" id="ARBA00023015"/>
    </source>
</evidence>
<dbReference type="SUPFAM" id="SSF46689">
    <property type="entry name" value="Homeodomain-like"/>
    <property type="match status" value="2"/>
</dbReference>
<dbReference type="InterPro" id="IPR018062">
    <property type="entry name" value="HTH_AraC-typ_CS"/>
</dbReference>
<accession>A0A6G7J880</accession>
<protein>
    <submittedName>
        <fullName evidence="5">Helix-turn-helix transcriptional regulator</fullName>
    </submittedName>
</protein>
<dbReference type="InterPro" id="IPR018060">
    <property type="entry name" value="HTH_AraC"/>
</dbReference>
<keyword evidence="6" id="KW-1185">Reference proteome</keyword>
<gene>
    <name evidence="5" type="ORF">GVT53_18770</name>
</gene>
<proteinExistence type="predicted"/>
<dbReference type="Gene3D" id="1.10.10.60">
    <property type="entry name" value="Homeodomain-like"/>
    <property type="match status" value="1"/>
</dbReference>
<dbReference type="EMBL" id="CP049616">
    <property type="protein sequence ID" value="QII46637.1"/>
    <property type="molecule type" value="Genomic_DNA"/>
</dbReference>
<organism evidence="5 6">
    <name type="scientific">Flagellimonas oceani</name>
    <dbReference type="NCBI Taxonomy" id="2698672"/>
    <lineage>
        <taxon>Bacteria</taxon>
        <taxon>Pseudomonadati</taxon>
        <taxon>Bacteroidota</taxon>
        <taxon>Flavobacteriia</taxon>
        <taxon>Flavobacteriales</taxon>
        <taxon>Flavobacteriaceae</taxon>
        <taxon>Flagellimonas</taxon>
    </lineage>
</organism>
<evidence type="ECO:0000313" key="6">
    <source>
        <dbReference type="Proteomes" id="UP000502928"/>
    </source>
</evidence>
<dbReference type="RefSeq" id="WP_166250009.1">
    <property type="nucleotide sequence ID" value="NZ_CP049616.1"/>
</dbReference>
<dbReference type="InterPro" id="IPR009057">
    <property type="entry name" value="Homeodomain-like_sf"/>
</dbReference>
<dbReference type="Proteomes" id="UP000502928">
    <property type="component" value="Chromosome"/>
</dbReference>
<evidence type="ECO:0000256" key="2">
    <source>
        <dbReference type="ARBA" id="ARBA00023125"/>
    </source>
</evidence>
<evidence type="ECO:0000313" key="5">
    <source>
        <dbReference type="EMBL" id="QII46637.1"/>
    </source>
</evidence>
<dbReference type="GO" id="GO:0043565">
    <property type="term" value="F:sequence-specific DNA binding"/>
    <property type="evidence" value="ECO:0007669"/>
    <property type="project" value="InterPro"/>
</dbReference>
<dbReference type="InterPro" id="IPR053142">
    <property type="entry name" value="PchR_regulatory_protein"/>
</dbReference>
<dbReference type="SMART" id="SM00342">
    <property type="entry name" value="HTH_ARAC"/>
    <property type="match status" value="1"/>
</dbReference>
<keyword evidence="2" id="KW-0238">DNA-binding</keyword>
<dbReference type="AlphaFoldDB" id="A0A6G7J880"/>
<name>A0A6G7J880_9FLAO</name>
<keyword evidence="3" id="KW-0804">Transcription</keyword>
<dbReference type="Pfam" id="PF12833">
    <property type="entry name" value="HTH_18"/>
    <property type="match status" value="1"/>
</dbReference>
<keyword evidence="1" id="KW-0805">Transcription regulation</keyword>
<dbReference type="PROSITE" id="PS01124">
    <property type="entry name" value="HTH_ARAC_FAMILY_2"/>
    <property type="match status" value="1"/>
</dbReference>
<feature type="domain" description="HTH araC/xylS-type" evidence="4">
    <location>
        <begin position="231"/>
        <end position="328"/>
    </location>
</feature>
<sequence>MRSVLKSSLFRNSIYQKEYSKDFLADELIENKINIDADGVSGTIRETQLDGIFVVNKDINAPNGYSFEVSNNFSVFVLHFEIAGNYCYTPKGGEQPLLEIGGFEYNMFYLPRTNGILEYKGNPRRTLEIIFTQGLIKKLIGEDYAQVLEKIGTAVEKGEPIVFWKRPCPISPELSRVLEAIISCPFDGRLKKTYLQSRITTLLLDILIQANAKHSPVPKIDMPNADMNSLRIVEHHIKANLNTSLCISQLTVVAGFNASKLKREFKRTYGTTIFKYITQLRMETASDLIVNRGLTIAQAAHEVGYSNPQHFTNAFKRTMGYLPSALKN</sequence>
<evidence type="ECO:0000256" key="3">
    <source>
        <dbReference type="ARBA" id="ARBA00023163"/>
    </source>
</evidence>
<evidence type="ECO:0000259" key="4">
    <source>
        <dbReference type="PROSITE" id="PS01124"/>
    </source>
</evidence>
<dbReference type="GO" id="GO:0003700">
    <property type="term" value="F:DNA-binding transcription factor activity"/>
    <property type="evidence" value="ECO:0007669"/>
    <property type="project" value="InterPro"/>
</dbReference>